<name>A0ABV6Y224_9HYPH</name>
<evidence type="ECO:0000313" key="9">
    <source>
        <dbReference type="EMBL" id="MFC1455319.1"/>
    </source>
</evidence>
<dbReference type="InterPro" id="IPR004477">
    <property type="entry name" value="ComEC_N"/>
</dbReference>
<dbReference type="Proteomes" id="UP001593940">
    <property type="component" value="Unassembled WGS sequence"/>
</dbReference>
<evidence type="ECO:0000256" key="6">
    <source>
        <dbReference type="SAM" id="MobiDB-lite"/>
    </source>
</evidence>
<organism evidence="9 10">
    <name type="scientific">Microvirga arabica</name>
    <dbReference type="NCBI Taxonomy" id="1128671"/>
    <lineage>
        <taxon>Bacteria</taxon>
        <taxon>Pseudomonadati</taxon>
        <taxon>Pseudomonadota</taxon>
        <taxon>Alphaproteobacteria</taxon>
        <taxon>Hyphomicrobiales</taxon>
        <taxon>Methylobacteriaceae</taxon>
        <taxon>Microvirga</taxon>
    </lineage>
</organism>
<feature type="domain" description="ComEC/Rec2-related protein" evidence="8">
    <location>
        <begin position="2"/>
        <end position="282"/>
    </location>
</feature>
<feature type="transmembrane region" description="Helical" evidence="7">
    <location>
        <begin position="201"/>
        <end position="226"/>
    </location>
</feature>
<comment type="subcellular location">
    <subcellularLocation>
        <location evidence="1">Cell membrane</location>
        <topology evidence="1">Multi-pass membrane protein</topology>
    </subcellularLocation>
</comment>
<reference evidence="9 10" key="1">
    <citation type="submission" date="2024-09" db="EMBL/GenBank/DDBJ databases">
        <title>Nodulacao em especies de Leguminosae Basais da Amazonia e Caracterizacao dos Rizobios e Bacterias Associadas aos Nodulos.</title>
        <authorList>
            <person name="Jambeiro I.C.A."/>
            <person name="Lopes I.S."/>
            <person name="Aguiar E.R.G.R."/>
            <person name="Santos A.F.J."/>
            <person name="Dos Santos J.M.F."/>
            <person name="Gross E."/>
        </authorList>
    </citation>
    <scope>NUCLEOTIDE SEQUENCE [LARGE SCALE GENOMIC DNA]</scope>
    <source>
        <strain evidence="9 10">BRUESC1165</strain>
    </source>
</reference>
<gene>
    <name evidence="9" type="ORF">ACETIH_00880</name>
</gene>
<evidence type="ECO:0000313" key="10">
    <source>
        <dbReference type="Proteomes" id="UP001593940"/>
    </source>
</evidence>
<evidence type="ECO:0000256" key="7">
    <source>
        <dbReference type="SAM" id="Phobius"/>
    </source>
</evidence>
<feature type="transmembrane region" description="Helical" evidence="7">
    <location>
        <begin position="260"/>
        <end position="280"/>
    </location>
</feature>
<evidence type="ECO:0000256" key="1">
    <source>
        <dbReference type="ARBA" id="ARBA00004651"/>
    </source>
</evidence>
<evidence type="ECO:0000256" key="3">
    <source>
        <dbReference type="ARBA" id="ARBA00022692"/>
    </source>
</evidence>
<feature type="transmembrane region" description="Helical" evidence="7">
    <location>
        <begin position="166"/>
        <end position="189"/>
    </location>
</feature>
<keyword evidence="5 7" id="KW-0472">Membrane</keyword>
<comment type="caution">
    <text evidence="9">The sequence shown here is derived from an EMBL/GenBank/DDBJ whole genome shotgun (WGS) entry which is preliminary data.</text>
</comment>
<feature type="transmembrane region" description="Helical" evidence="7">
    <location>
        <begin position="21"/>
        <end position="43"/>
    </location>
</feature>
<dbReference type="RefSeq" id="WP_377028641.1">
    <property type="nucleotide sequence ID" value="NZ_JBHOMY010000002.1"/>
</dbReference>
<evidence type="ECO:0000256" key="4">
    <source>
        <dbReference type="ARBA" id="ARBA00022989"/>
    </source>
</evidence>
<keyword evidence="10" id="KW-1185">Reference proteome</keyword>
<accession>A0ABV6Y224</accession>
<feature type="region of interest" description="Disordered" evidence="6">
    <location>
        <begin position="444"/>
        <end position="486"/>
    </location>
</feature>
<feature type="transmembrane region" description="Helical" evidence="7">
    <location>
        <begin position="125"/>
        <end position="146"/>
    </location>
</feature>
<evidence type="ECO:0000259" key="8">
    <source>
        <dbReference type="Pfam" id="PF03772"/>
    </source>
</evidence>
<dbReference type="NCBIfam" id="TIGR00360">
    <property type="entry name" value="ComEC_N-term"/>
    <property type="match status" value="1"/>
</dbReference>
<keyword evidence="3 7" id="KW-0812">Transmembrane</keyword>
<dbReference type="PANTHER" id="PTHR30619">
    <property type="entry name" value="DNA INTERNALIZATION/COMPETENCE PROTEIN COMEC/REC2"/>
    <property type="match status" value="1"/>
</dbReference>
<dbReference type="InterPro" id="IPR052159">
    <property type="entry name" value="Competence_DNA_uptake"/>
</dbReference>
<feature type="compositionally biased region" description="Acidic residues" evidence="6">
    <location>
        <begin position="474"/>
        <end position="486"/>
    </location>
</feature>
<dbReference type="Pfam" id="PF03772">
    <property type="entry name" value="Competence"/>
    <property type="match status" value="1"/>
</dbReference>
<sequence>MTGKRGLIPEPSNDILRGAGIYHIVSISGLHMVLAAGTFFWLVRALLSLSSMAALLWPVKKIAAVVAMIGATIYCIFSGSDVATERSLIMTLVMFGAVLVDRPALSIRNLSIAALIVLARDPEALLGPSFQMSLGAVAAMMALVPLMERKQADGTPATVLERSLRWIGRAMLGLVTTTLVASIATAPFATYHFQSLNPYGLIGNALALPLVSVVVMQSAVLGVLAYPLGLDRPVWQVMGAAVEQVLAVSAWVGSFSGSTVVVPALSIGALALLSLGLLILTIPASSLRWMALVPAAIGLAFTAAPDRYDIFIDREGAGAAIRGTRGQLALVGRPSDFVTEQWLRADGDARTADDASLRREARCDSAGCVVTATDGRRIAFVQDYAAFEEDCRRANVIFTRLQAPPACRQPFVLDGEALKERGATALRLGPDAIEVTSVRKGREMRAWPDGRSGEAEVAPAQGRQRPVRLVPEQDLSEDEISTGEPD</sequence>
<evidence type="ECO:0000256" key="5">
    <source>
        <dbReference type="ARBA" id="ARBA00023136"/>
    </source>
</evidence>
<keyword evidence="4 7" id="KW-1133">Transmembrane helix</keyword>
<feature type="compositionally biased region" description="Basic and acidic residues" evidence="6">
    <location>
        <begin position="444"/>
        <end position="454"/>
    </location>
</feature>
<evidence type="ECO:0000256" key="2">
    <source>
        <dbReference type="ARBA" id="ARBA00022475"/>
    </source>
</evidence>
<dbReference type="PANTHER" id="PTHR30619:SF1">
    <property type="entry name" value="RECOMBINATION PROTEIN 2"/>
    <property type="match status" value="1"/>
</dbReference>
<proteinExistence type="predicted"/>
<feature type="transmembrane region" description="Helical" evidence="7">
    <location>
        <begin position="55"/>
        <end position="76"/>
    </location>
</feature>
<keyword evidence="2" id="KW-1003">Cell membrane</keyword>
<protein>
    <submittedName>
        <fullName evidence="9">ComEC/Rec2 family competence protein</fullName>
    </submittedName>
</protein>
<dbReference type="EMBL" id="JBHOMY010000002">
    <property type="protein sequence ID" value="MFC1455319.1"/>
    <property type="molecule type" value="Genomic_DNA"/>
</dbReference>